<proteinExistence type="predicted"/>
<evidence type="ECO:0000313" key="1">
    <source>
        <dbReference type="EMBL" id="TGE08155.1"/>
    </source>
</evidence>
<dbReference type="Proteomes" id="UP000298337">
    <property type="component" value="Unassembled WGS sequence"/>
</dbReference>
<comment type="caution">
    <text evidence="1">The sequence shown here is derived from an EMBL/GenBank/DDBJ whole genome shotgun (WGS) entry which is preliminary data.</text>
</comment>
<sequence>MKTSFYLLLPAVLLLGSCKKTTDKQAELAVQDFVRNRVSDAANYFPGKFRLKPYTKRDSLLYLAELAQINGTPAPPAPTAADTTRIGILVHHDYRDEMRDGEMIRDSGEYVVRPNGEVRLLMAESVRQKRLKQVQQQSSVGALR</sequence>
<dbReference type="EMBL" id="SRLA01000002">
    <property type="protein sequence ID" value="TGE08155.1"/>
    <property type="molecule type" value="Genomic_DNA"/>
</dbReference>
<dbReference type="AlphaFoldDB" id="A0A4Z0P873"/>
<organism evidence="1 2">
    <name type="scientific">Hymenobacter fodinae</name>
    <dbReference type="NCBI Taxonomy" id="2510796"/>
    <lineage>
        <taxon>Bacteria</taxon>
        <taxon>Pseudomonadati</taxon>
        <taxon>Bacteroidota</taxon>
        <taxon>Cytophagia</taxon>
        <taxon>Cytophagales</taxon>
        <taxon>Hymenobacteraceae</taxon>
        <taxon>Hymenobacter</taxon>
    </lineage>
</organism>
<protein>
    <submittedName>
        <fullName evidence="1">Uncharacterized protein</fullName>
    </submittedName>
</protein>
<name>A0A4Z0P873_9BACT</name>
<accession>A0A4Z0P873</accession>
<keyword evidence="2" id="KW-1185">Reference proteome</keyword>
<reference evidence="1 2" key="1">
    <citation type="submission" date="2019-04" db="EMBL/GenBank/DDBJ databases">
        <authorList>
            <person name="Feng G."/>
            <person name="Zhang J."/>
            <person name="Zhu H."/>
        </authorList>
    </citation>
    <scope>NUCLEOTIDE SEQUENCE [LARGE SCALE GENOMIC DNA]</scope>
    <source>
        <strain evidence="1 2">92R-1</strain>
    </source>
</reference>
<evidence type="ECO:0000313" key="2">
    <source>
        <dbReference type="Proteomes" id="UP000298337"/>
    </source>
</evidence>
<gene>
    <name evidence="1" type="ORF">EU556_10515</name>
</gene>
<dbReference type="PROSITE" id="PS51257">
    <property type="entry name" value="PROKAR_LIPOPROTEIN"/>
    <property type="match status" value="1"/>
</dbReference>